<reference evidence="2 3" key="1">
    <citation type="submission" date="2017-07" db="EMBL/GenBank/DDBJ databases">
        <title>Comparative genomic analysis of Mesoplasma florum.</title>
        <authorList>
            <person name="Baby V."/>
            <person name="Lachance J.-C."/>
            <person name="Gagnon J."/>
            <person name="Lucier J.-F."/>
            <person name="Matteau D."/>
            <person name="Knight T.F."/>
            <person name="Rodrigue S."/>
        </authorList>
    </citation>
    <scope>NUCLEOTIDE SEQUENCE [LARGE SCALE GENOMIC DNA]</scope>
    <source>
        <strain evidence="2 3">W12</strain>
    </source>
</reference>
<evidence type="ECO:0000259" key="1">
    <source>
        <dbReference type="Pfam" id="PF25509"/>
    </source>
</evidence>
<dbReference type="EMBL" id="CP022432">
    <property type="protein sequence ID" value="AVN66095.1"/>
    <property type="molecule type" value="Genomic_DNA"/>
</dbReference>
<feature type="domain" description="DUF7916" evidence="1">
    <location>
        <begin position="1"/>
        <end position="46"/>
    </location>
</feature>
<proteinExistence type="predicted"/>
<evidence type="ECO:0000313" key="2">
    <source>
        <dbReference type="EMBL" id="AVN66095.1"/>
    </source>
</evidence>
<gene>
    <name evidence="2" type="ORF">MflW12_6900</name>
</gene>
<name>A0AAD0HSD6_MESFO</name>
<dbReference type="Proteomes" id="UP000237990">
    <property type="component" value="Chromosome"/>
</dbReference>
<accession>A0AAD0HSD6</accession>
<dbReference type="AlphaFoldDB" id="A0AAD0HSD6"/>
<sequence length="46" mass="5227">MCETDIHHIGDTGYLGIAVPENITTYSNVIKGIRHTYFRMACSIKR</sequence>
<dbReference type="InterPro" id="IPR057238">
    <property type="entry name" value="DUF7916"/>
</dbReference>
<protein>
    <submittedName>
        <fullName evidence="2">4-hydroxy-tetrahydrodipicolinate synthase</fullName>
    </submittedName>
</protein>
<organism evidence="2 3">
    <name type="scientific">Mesoplasma florum</name>
    <name type="common">Acholeplasma florum</name>
    <dbReference type="NCBI Taxonomy" id="2151"/>
    <lineage>
        <taxon>Bacteria</taxon>
        <taxon>Bacillati</taxon>
        <taxon>Mycoplasmatota</taxon>
        <taxon>Mollicutes</taxon>
        <taxon>Entomoplasmatales</taxon>
        <taxon>Entomoplasmataceae</taxon>
        <taxon>Mesoplasma</taxon>
    </lineage>
</organism>
<dbReference type="Pfam" id="PF25509">
    <property type="entry name" value="DUF7916"/>
    <property type="match status" value="1"/>
</dbReference>
<evidence type="ECO:0000313" key="3">
    <source>
        <dbReference type="Proteomes" id="UP000237990"/>
    </source>
</evidence>